<reference evidence="3" key="1">
    <citation type="journal article" date="2019" name="Int. J. Syst. Evol. Microbiol.">
        <title>The Global Catalogue of Microorganisms (GCM) 10K type strain sequencing project: providing services to taxonomists for standard genome sequencing and annotation.</title>
        <authorList>
            <consortium name="The Broad Institute Genomics Platform"/>
            <consortium name="The Broad Institute Genome Sequencing Center for Infectious Disease"/>
            <person name="Wu L."/>
            <person name="Ma J."/>
        </authorList>
    </citation>
    <scope>NUCLEOTIDE SEQUENCE [LARGE SCALE GENOMIC DNA]</scope>
    <source>
        <strain evidence="3">CGMCC 4.1437</strain>
    </source>
</reference>
<dbReference type="InterPro" id="IPR041413">
    <property type="entry name" value="MLTR_LBD"/>
</dbReference>
<gene>
    <name evidence="2" type="ORF">ACFP3U_19425</name>
</gene>
<dbReference type="Gene3D" id="3.30.450.180">
    <property type="match status" value="1"/>
</dbReference>
<feature type="domain" description="HTH cro/C1-type" evidence="1">
    <location>
        <begin position="34"/>
        <end position="81"/>
    </location>
</feature>
<dbReference type="Proteomes" id="UP001595975">
    <property type="component" value="Unassembled WGS sequence"/>
</dbReference>
<keyword evidence="3" id="KW-1185">Reference proteome</keyword>
<name>A0ABW0X7U0_9ACTN</name>
<organism evidence="2 3">
    <name type="scientific">Kitasatospora misakiensis</name>
    <dbReference type="NCBI Taxonomy" id="67330"/>
    <lineage>
        <taxon>Bacteria</taxon>
        <taxon>Bacillati</taxon>
        <taxon>Actinomycetota</taxon>
        <taxon>Actinomycetes</taxon>
        <taxon>Kitasatosporales</taxon>
        <taxon>Streptomycetaceae</taxon>
        <taxon>Kitasatospora</taxon>
    </lineage>
</organism>
<dbReference type="SUPFAM" id="SSF47413">
    <property type="entry name" value="lambda repressor-like DNA-binding domains"/>
    <property type="match status" value="1"/>
</dbReference>
<dbReference type="Gene3D" id="1.10.260.40">
    <property type="entry name" value="lambda repressor-like DNA-binding domains"/>
    <property type="match status" value="1"/>
</dbReference>
<proteinExistence type="predicted"/>
<dbReference type="RefSeq" id="WP_380226895.1">
    <property type="nucleotide sequence ID" value="NZ_JBHSOF010000024.1"/>
</dbReference>
<evidence type="ECO:0000313" key="3">
    <source>
        <dbReference type="Proteomes" id="UP001595975"/>
    </source>
</evidence>
<dbReference type="CDD" id="cd00093">
    <property type="entry name" value="HTH_XRE"/>
    <property type="match status" value="1"/>
</dbReference>
<dbReference type="SMART" id="SM00530">
    <property type="entry name" value="HTH_XRE"/>
    <property type="match status" value="1"/>
</dbReference>
<dbReference type="InterPro" id="IPR010982">
    <property type="entry name" value="Lambda_DNA-bd_dom_sf"/>
</dbReference>
<protein>
    <submittedName>
        <fullName evidence="2">Helix-turn-helix transcriptional regulator</fullName>
    </submittedName>
</protein>
<evidence type="ECO:0000259" key="1">
    <source>
        <dbReference type="PROSITE" id="PS50943"/>
    </source>
</evidence>
<dbReference type="PANTHER" id="PTHR35010:SF2">
    <property type="entry name" value="BLL4672 PROTEIN"/>
    <property type="match status" value="1"/>
</dbReference>
<accession>A0ABW0X7U0</accession>
<dbReference type="InterPro" id="IPR001387">
    <property type="entry name" value="Cro/C1-type_HTH"/>
</dbReference>
<dbReference type="PANTHER" id="PTHR35010">
    <property type="entry name" value="BLL4672 PROTEIN-RELATED"/>
    <property type="match status" value="1"/>
</dbReference>
<sequence length="288" mass="31253">MDRPALADFLTRRRAGLTPADVGLPSGARRRTPGLRREEVAQLAGLSVDYYARLEQRRGPQPSAQLVSALARALRLTEDERDHLFHLAGHRPPRRHTPLGHVRPGLLLILDRLHDTPAQVVSDVGDVLAQNPMAAALFGDFEHGPAERRNVVLRWFADPAARALFPAEDHEGLARAHVAHLRAAHAARPGDAHLRGLVARLLATGEEFAGHWARHDVAVRRSGRKTVLHPVVGRLDLDCEVLAAAGQDQLLLVHTAPPGSLTAERLDLLRVVGRQDLAPVTADGPASG</sequence>
<dbReference type="PROSITE" id="PS50943">
    <property type="entry name" value="HTH_CROC1"/>
    <property type="match status" value="1"/>
</dbReference>
<comment type="caution">
    <text evidence="2">The sequence shown here is derived from an EMBL/GenBank/DDBJ whole genome shotgun (WGS) entry which is preliminary data.</text>
</comment>
<dbReference type="EMBL" id="JBHSOF010000024">
    <property type="protein sequence ID" value="MFC5665144.1"/>
    <property type="molecule type" value="Genomic_DNA"/>
</dbReference>
<evidence type="ECO:0000313" key="2">
    <source>
        <dbReference type="EMBL" id="MFC5665144.1"/>
    </source>
</evidence>
<dbReference type="Pfam" id="PF13560">
    <property type="entry name" value="HTH_31"/>
    <property type="match status" value="1"/>
</dbReference>
<dbReference type="Pfam" id="PF17765">
    <property type="entry name" value="MLTR_LBD"/>
    <property type="match status" value="1"/>
</dbReference>